<evidence type="ECO:0000313" key="3">
    <source>
        <dbReference type="Proteomes" id="UP001614338"/>
    </source>
</evidence>
<evidence type="ECO:0000313" key="2">
    <source>
        <dbReference type="EMBL" id="MFI8748826.1"/>
    </source>
</evidence>
<accession>A0ABW8BRF5</accession>
<keyword evidence="3" id="KW-1185">Reference proteome</keyword>
<evidence type="ECO:0000256" key="1">
    <source>
        <dbReference type="SAM" id="Phobius"/>
    </source>
</evidence>
<dbReference type="EMBL" id="JBITWC010000003">
    <property type="protein sequence ID" value="MFI8748826.1"/>
    <property type="molecule type" value="Genomic_DNA"/>
</dbReference>
<proteinExistence type="predicted"/>
<dbReference type="Proteomes" id="UP001614338">
    <property type="component" value="Unassembled WGS sequence"/>
</dbReference>
<keyword evidence="1" id="KW-0472">Membrane</keyword>
<reference evidence="2 3" key="1">
    <citation type="submission" date="2024-10" db="EMBL/GenBank/DDBJ databases">
        <title>The Natural Products Discovery Center: Release of the First 8490 Sequenced Strains for Exploring Actinobacteria Biosynthetic Diversity.</title>
        <authorList>
            <person name="Kalkreuter E."/>
            <person name="Kautsar S.A."/>
            <person name="Yang D."/>
            <person name="Bader C.D."/>
            <person name="Teijaro C.N."/>
            <person name="Fluegel L."/>
            <person name="Davis C.M."/>
            <person name="Simpson J.R."/>
            <person name="Lauterbach L."/>
            <person name="Steele A.D."/>
            <person name="Gui C."/>
            <person name="Meng S."/>
            <person name="Li G."/>
            <person name="Viehrig K."/>
            <person name="Ye F."/>
            <person name="Su P."/>
            <person name="Kiefer A.F."/>
            <person name="Nichols A."/>
            <person name="Cepeda A.J."/>
            <person name="Yan W."/>
            <person name="Fan B."/>
            <person name="Jiang Y."/>
            <person name="Adhikari A."/>
            <person name="Zheng C.-J."/>
            <person name="Schuster L."/>
            <person name="Cowan T.M."/>
            <person name="Smanski M.J."/>
            <person name="Chevrette M.G."/>
            <person name="De Carvalho L.P.S."/>
            <person name="Shen B."/>
        </authorList>
    </citation>
    <scope>NUCLEOTIDE SEQUENCE [LARGE SCALE GENOMIC DNA]</scope>
    <source>
        <strain evidence="2 3">NPDC077409</strain>
    </source>
</reference>
<feature type="transmembrane region" description="Helical" evidence="1">
    <location>
        <begin position="35"/>
        <end position="59"/>
    </location>
</feature>
<organism evidence="2 3">
    <name type="scientific">Vreelandella lionensis</name>
    <dbReference type="NCBI Taxonomy" id="1144478"/>
    <lineage>
        <taxon>Bacteria</taxon>
        <taxon>Pseudomonadati</taxon>
        <taxon>Pseudomonadota</taxon>
        <taxon>Gammaproteobacteria</taxon>
        <taxon>Oceanospirillales</taxon>
        <taxon>Halomonadaceae</taxon>
        <taxon>Vreelandella</taxon>
    </lineage>
</organism>
<feature type="transmembrane region" description="Helical" evidence="1">
    <location>
        <begin position="7"/>
        <end position="29"/>
    </location>
</feature>
<keyword evidence="1" id="KW-1133">Transmembrane helix</keyword>
<comment type="caution">
    <text evidence="2">The sequence shown here is derived from an EMBL/GenBank/DDBJ whole genome shotgun (WGS) entry which is preliminary data.</text>
</comment>
<keyword evidence="1" id="KW-0812">Transmembrane</keyword>
<name>A0ABW8BRF5_9GAMM</name>
<gene>
    <name evidence="2" type="ORF">ACIGG6_02305</name>
</gene>
<protein>
    <submittedName>
        <fullName evidence="2">Uncharacterized protein</fullName>
    </submittedName>
</protein>
<dbReference type="RefSeq" id="WP_399841823.1">
    <property type="nucleotide sequence ID" value="NZ_JBITWC010000003.1"/>
</dbReference>
<sequence length="231" mass="26203">MNYLRTLLYFCVCAFGVSVVAFLILSGIVRDQGVAVFYSSVATSGATVAIAILTMVLAIETWRMRNQQQRQIEQEVISSVRPLVVVELAEGRVINDRTIIIKNLGKGIAFNVSFEIEGRGNSFDAERKIVERIHEHGFVKKGIKNLGIGQIIESHIFLFHEIGKEVFEACVDVSVLFEDIYGNKYENKFVFDMAEYENTNRLGGKPDNERNDHLKKIVQILEKEMRNLNKS</sequence>